<evidence type="ECO:0000313" key="1">
    <source>
        <dbReference type="EMBL" id="CAK5057353.1"/>
    </source>
</evidence>
<sequence>MHLKSFEDYQKYNVGDFVMQDIFLVSEPKRYFKREREFQLFLFESNIVFTKREELSSKKTGYVFKDSMLIFEKLGPVLYSGFDLWDWAGFWAQEILVRIPGPIKAPGRSKNAWASTWVQEKPMLLERG</sequence>
<accession>A0ACB0YPZ3</accession>
<keyword evidence="2" id="KW-1185">Reference proteome</keyword>
<protein>
    <submittedName>
        <fullName evidence="1">Uncharacterized protein</fullName>
    </submittedName>
</protein>
<organism evidence="1 2">
    <name type="scientific">Meloidogyne enterolobii</name>
    <name type="common">Root-knot nematode worm</name>
    <name type="synonym">Meloidogyne mayaguensis</name>
    <dbReference type="NCBI Taxonomy" id="390850"/>
    <lineage>
        <taxon>Eukaryota</taxon>
        <taxon>Metazoa</taxon>
        <taxon>Ecdysozoa</taxon>
        <taxon>Nematoda</taxon>
        <taxon>Chromadorea</taxon>
        <taxon>Rhabditida</taxon>
        <taxon>Tylenchina</taxon>
        <taxon>Tylenchomorpha</taxon>
        <taxon>Tylenchoidea</taxon>
        <taxon>Meloidogynidae</taxon>
        <taxon>Meloidogyninae</taxon>
        <taxon>Meloidogyne</taxon>
    </lineage>
</organism>
<reference evidence="1" key="1">
    <citation type="submission" date="2023-11" db="EMBL/GenBank/DDBJ databases">
        <authorList>
            <person name="Poullet M."/>
        </authorList>
    </citation>
    <scope>NUCLEOTIDE SEQUENCE</scope>
    <source>
        <strain evidence="1">E1834</strain>
    </source>
</reference>
<dbReference type="Proteomes" id="UP001497535">
    <property type="component" value="Unassembled WGS sequence"/>
</dbReference>
<dbReference type="EMBL" id="CAVMJV010000016">
    <property type="protein sequence ID" value="CAK5057353.1"/>
    <property type="molecule type" value="Genomic_DNA"/>
</dbReference>
<proteinExistence type="predicted"/>
<evidence type="ECO:0000313" key="2">
    <source>
        <dbReference type="Proteomes" id="UP001497535"/>
    </source>
</evidence>
<name>A0ACB0YPZ3_MELEN</name>
<gene>
    <name evidence="1" type="ORF">MENTE1834_LOCUS15178</name>
</gene>
<comment type="caution">
    <text evidence="1">The sequence shown here is derived from an EMBL/GenBank/DDBJ whole genome shotgun (WGS) entry which is preliminary data.</text>
</comment>